<dbReference type="InterPro" id="IPR050950">
    <property type="entry name" value="HTH-type_LysR_regulators"/>
</dbReference>
<sequence length="434" mass="46276">MPAISLAADTSRPASRYPGGIEPNLRRLRMALAVIDCGSAHRAAGKLHLTQSSLTKAVQELERAAEVPLFLRTSRGMVATRFGHILAGRVRRALSHIEAAEQELREAGPEAPPCAGFCGKVTHRQLAALIGIADHQTESGAARRMSLSQPAVTAALRELERLAGSQLFHRTVKAMIPTAGGEILIRRAKLAFAEIMAAGSDMSSLQGQLTGRVVVGSLPMAGALLAPRAINRLLREHPGLQVSVVEGTFQSLIQGVLCGDVDIIIGALDYPTPPCDIVKEHLFDDRLSIVVRKGHRLASRARLDMADLAGAQWVVPRAGTPARMYLDRIAGEAGLDLGSNPIESNSLFTVRTLLLESDRLAIISRHQIEIDESAELLQILPLDLEGLSVPIGVGTRADGAPSAGVKAFLRHLHDLGDEIDASQAVRAQPLSKAG</sequence>
<keyword evidence="4" id="KW-0804">Transcription</keyword>
<keyword evidence="7" id="KW-1185">Reference proteome</keyword>
<keyword evidence="2" id="KW-0805">Transcription regulation</keyword>
<dbReference type="EMBL" id="BAABFO010000015">
    <property type="protein sequence ID" value="GAA4336373.1"/>
    <property type="molecule type" value="Genomic_DNA"/>
</dbReference>
<dbReference type="RefSeq" id="WP_345250733.1">
    <property type="nucleotide sequence ID" value="NZ_BAABFO010000015.1"/>
</dbReference>
<evidence type="ECO:0000256" key="3">
    <source>
        <dbReference type="ARBA" id="ARBA00023125"/>
    </source>
</evidence>
<dbReference type="Gene3D" id="1.10.10.10">
    <property type="entry name" value="Winged helix-like DNA-binding domain superfamily/Winged helix DNA-binding domain"/>
    <property type="match status" value="2"/>
</dbReference>
<evidence type="ECO:0000256" key="2">
    <source>
        <dbReference type="ARBA" id="ARBA00023015"/>
    </source>
</evidence>
<gene>
    <name evidence="6" type="ORF">GCM10023144_30620</name>
</gene>
<comment type="similarity">
    <text evidence="1">Belongs to the LysR transcriptional regulatory family.</text>
</comment>
<organism evidence="6 7">
    <name type="scientific">Pigmentiphaga soli</name>
    <dbReference type="NCBI Taxonomy" id="1007095"/>
    <lineage>
        <taxon>Bacteria</taxon>
        <taxon>Pseudomonadati</taxon>
        <taxon>Pseudomonadota</taxon>
        <taxon>Betaproteobacteria</taxon>
        <taxon>Burkholderiales</taxon>
        <taxon>Alcaligenaceae</taxon>
        <taxon>Pigmentiphaga</taxon>
    </lineage>
</organism>
<dbReference type="Gene3D" id="3.40.190.10">
    <property type="entry name" value="Periplasmic binding protein-like II"/>
    <property type="match status" value="2"/>
</dbReference>
<dbReference type="InterPro" id="IPR000847">
    <property type="entry name" value="LysR_HTH_N"/>
</dbReference>
<dbReference type="Proteomes" id="UP001501671">
    <property type="component" value="Unassembled WGS sequence"/>
</dbReference>
<evidence type="ECO:0000256" key="4">
    <source>
        <dbReference type="ARBA" id="ARBA00023163"/>
    </source>
</evidence>
<reference evidence="7" key="1">
    <citation type="journal article" date="2019" name="Int. J. Syst. Evol. Microbiol.">
        <title>The Global Catalogue of Microorganisms (GCM) 10K type strain sequencing project: providing services to taxonomists for standard genome sequencing and annotation.</title>
        <authorList>
            <consortium name="The Broad Institute Genomics Platform"/>
            <consortium name="The Broad Institute Genome Sequencing Center for Infectious Disease"/>
            <person name="Wu L."/>
            <person name="Ma J."/>
        </authorList>
    </citation>
    <scope>NUCLEOTIDE SEQUENCE [LARGE SCALE GENOMIC DNA]</scope>
    <source>
        <strain evidence="7">JCM 17666</strain>
    </source>
</reference>
<dbReference type="InterPro" id="IPR005119">
    <property type="entry name" value="LysR_subst-bd"/>
</dbReference>
<feature type="domain" description="HTH lysR-type" evidence="5">
    <location>
        <begin position="23"/>
        <end position="80"/>
    </location>
</feature>
<evidence type="ECO:0000313" key="7">
    <source>
        <dbReference type="Proteomes" id="UP001501671"/>
    </source>
</evidence>
<dbReference type="PROSITE" id="PS50931">
    <property type="entry name" value="HTH_LYSR"/>
    <property type="match status" value="2"/>
</dbReference>
<proteinExistence type="inferred from homology"/>
<dbReference type="PRINTS" id="PR00039">
    <property type="entry name" value="HTHLYSR"/>
</dbReference>
<evidence type="ECO:0000256" key="1">
    <source>
        <dbReference type="ARBA" id="ARBA00009437"/>
    </source>
</evidence>
<protein>
    <submittedName>
        <fullName evidence="6">LysR family transcriptional regulator</fullName>
    </submittedName>
</protein>
<dbReference type="InterPro" id="IPR036388">
    <property type="entry name" value="WH-like_DNA-bd_sf"/>
</dbReference>
<dbReference type="PANTHER" id="PTHR30419">
    <property type="entry name" value="HTH-TYPE TRANSCRIPTIONAL REGULATOR YBHD"/>
    <property type="match status" value="1"/>
</dbReference>
<dbReference type="SUPFAM" id="SSF46785">
    <property type="entry name" value="Winged helix' DNA-binding domain"/>
    <property type="match status" value="2"/>
</dbReference>
<dbReference type="SUPFAM" id="SSF53850">
    <property type="entry name" value="Periplasmic binding protein-like II"/>
    <property type="match status" value="1"/>
</dbReference>
<name>A0ABP8H9V5_9BURK</name>
<dbReference type="Pfam" id="PF00126">
    <property type="entry name" value="HTH_1"/>
    <property type="match status" value="2"/>
</dbReference>
<dbReference type="InterPro" id="IPR036390">
    <property type="entry name" value="WH_DNA-bd_sf"/>
</dbReference>
<keyword evidence="3" id="KW-0238">DNA-binding</keyword>
<accession>A0ABP8H9V5</accession>
<dbReference type="PANTHER" id="PTHR30419:SF8">
    <property type="entry name" value="NITROGEN ASSIMILATION TRANSCRIPTIONAL ACTIVATOR-RELATED"/>
    <property type="match status" value="1"/>
</dbReference>
<evidence type="ECO:0000313" key="6">
    <source>
        <dbReference type="EMBL" id="GAA4336373.1"/>
    </source>
</evidence>
<comment type="caution">
    <text evidence="6">The sequence shown here is derived from an EMBL/GenBank/DDBJ whole genome shotgun (WGS) entry which is preliminary data.</text>
</comment>
<feature type="domain" description="HTH lysR-type" evidence="5">
    <location>
        <begin position="121"/>
        <end position="178"/>
    </location>
</feature>
<evidence type="ECO:0000259" key="5">
    <source>
        <dbReference type="PROSITE" id="PS50931"/>
    </source>
</evidence>
<dbReference type="Pfam" id="PF03466">
    <property type="entry name" value="LysR_substrate"/>
    <property type="match status" value="1"/>
</dbReference>